<comment type="caution">
    <text evidence="2">The sequence shown here is derived from an EMBL/GenBank/DDBJ whole genome shotgun (WGS) entry which is preliminary data.</text>
</comment>
<dbReference type="OrthoDB" id="10047677at2759"/>
<proteinExistence type="predicted"/>
<reference evidence="2" key="1">
    <citation type="submission" date="2021-02" db="EMBL/GenBank/DDBJ databases">
        <authorList>
            <person name="Nowell W R."/>
        </authorList>
    </citation>
    <scope>NUCLEOTIDE SEQUENCE</scope>
</reference>
<accession>A0A819D3A6</accession>
<dbReference type="Proteomes" id="UP000663881">
    <property type="component" value="Unassembled WGS sequence"/>
</dbReference>
<protein>
    <submittedName>
        <fullName evidence="2">Uncharacterized protein</fullName>
    </submittedName>
</protein>
<name>A0A819D3A6_9BILA</name>
<evidence type="ECO:0000313" key="1">
    <source>
        <dbReference type="EMBL" id="CAF1118530.1"/>
    </source>
</evidence>
<sequence length="95" mass="11325">MFIRINQRINKTAHDRIFTRHLRLIEYCRIDNSSLSLSHPVLNRFCLTISPEIGHQIETLCHEETSIKYVFHPTNYPNLNNLVIRKRNNLFGTYN</sequence>
<dbReference type="EMBL" id="CAJNON010000223">
    <property type="protein sequence ID" value="CAF1118530.1"/>
    <property type="molecule type" value="Genomic_DNA"/>
</dbReference>
<organism evidence="2 3">
    <name type="scientific">Adineta steineri</name>
    <dbReference type="NCBI Taxonomy" id="433720"/>
    <lineage>
        <taxon>Eukaryota</taxon>
        <taxon>Metazoa</taxon>
        <taxon>Spiralia</taxon>
        <taxon>Gnathifera</taxon>
        <taxon>Rotifera</taxon>
        <taxon>Eurotatoria</taxon>
        <taxon>Bdelloidea</taxon>
        <taxon>Adinetida</taxon>
        <taxon>Adinetidae</taxon>
        <taxon>Adineta</taxon>
    </lineage>
</organism>
<dbReference type="EMBL" id="CAJOAY010001283">
    <property type="protein sequence ID" value="CAF3821705.1"/>
    <property type="molecule type" value="Genomic_DNA"/>
</dbReference>
<gene>
    <name evidence="2" type="ORF">OKA104_LOCUS19720</name>
    <name evidence="1" type="ORF">VCS650_LOCUS21055</name>
</gene>
<dbReference type="AlphaFoldDB" id="A0A819D3A6"/>
<dbReference type="Proteomes" id="UP000663891">
    <property type="component" value="Unassembled WGS sequence"/>
</dbReference>
<evidence type="ECO:0000313" key="2">
    <source>
        <dbReference type="EMBL" id="CAF3821705.1"/>
    </source>
</evidence>
<evidence type="ECO:0000313" key="3">
    <source>
        <dbReference type="Proteomes" id="UP000663881"/>
    </source>
</evidence>